<dbReference type="EMBL" id="UYRV01124249">
    <property type="protein sequence ID" value="VDN34262.1"/>
    <property type="molecule type" value="Genomic_DNA"/>
</dbReference>
<gene>
    <name evidence="5" type="ORF">CGOC_LOCUS12582</name>
</gene>
<feature type="region of interest" description="Disordered" evidence="3">
    <location>
        <begin position="94"/>
        <end position="138"/>
    </location>
</feature>
<keyword evidence="6" id="KW-1185">Reference proteome</keyword>
<dbReference type="SMART" id="SM01176">
    <property type="entry name" value="DUF4208"/>
    <property type="match status" value="1"/>
</dbReference>
<evidence type="ECO:0000313" key="6">
    <source>
        <dbReference type="Proteomes" id="UP000271889"/>
    </source>
</evidence>
<comment type="subcellular location">
    <subcellularLocation>
        <location evidence="1">Nucleus</location>
    </subcellularLocation>
</comment>
<dbReference type="Pfam" id="PF13907">
    <property type="entry name" value="CHD1-like_C"/>
    <property type="match status" value="1"/>
</dbReference>
<feature type="compositionally biased region" description="Basic and acidic residues" evidence="3">
    <location>
        <begin position="94"/>
        <end position="116"/>
    </location>
</feature>
<evidence type="ECO:0000313" key="5">
    <source>
        <dbReference type="EMBL" id="VDN34262.1"/>
    </source>
</evidence>
<dbReference type="InterPro" id="IPR025260">
    <property type="entry name" value="CHD1-like_C"/>
</dbReference>
<reference evidence="5 6" key="1">
    <citation type="submission" date="2018-11" db="EMBL/GenBank/DDBJ databases">
        <authorList>
            <consortium name="Pathogen Informatics"/>
        </authorList>
    </citation>
    <scope>NUCLEOTIDE SEQUENCE [LARGE SCALE GENOMIC DNA]</scope>
</reference>
<dbReference type="OrthoDB" id="5860652at2759"/>
<name>A0A3P7QR22_CYLGO</name>
<sequence length="161" mass="19823">MLLRSECVKMMRPVQKYIKKLTEASNEKEAARYLMKLGDNCRDQLDEMLKKKPKTNIRKWYNYMWIFLSKFVSQEPMEMLQKYRELCALNHVKDHSPQKIDGERREKDIDKKESKEQHKKKHHKEHKHDKQHKEHRHKLHEGHKVIKFSMCFFFFRKAVTR</sequence>
<evidence type="ECO:0000259" key="4">
    <source>
        <dbReference type="SMART" id="SM01176"/>
    </source>
</evidence>
<proteinExistence type="predicted"/>
<protein>
    <recommendedName>
        <fullName evidence="4">Chromodomain-helicase-DNA-binding protein 1-like C-terminal domain-containing protein</fullName>
    </recommendedName>
</protein>
<keyword evidence="2" id="KW-0539">Nucleus</keyword>
<organism evidence="5 6">
    <name type="scientific">Cylicostephanus goldi</name>
    <name type="common">Nematode worm</name>
    <dbReference type="NCBI Taxonomy" id="71465"/>
    <lineage>
        <taxon>Eukaryota</taxon>
        <taxon>Metazoa</taxon>
        <taxon>Ecdysozoa</taxon>
        <taxon>Nematoda</taxon>
        <taxon>Chromadorea</taxon>
        <taxon>Rhabditida</taxon>
        <taxon>Rhabditina</taxon>
        <taxon>Rhabditomorpha</taxon>
        <taxon>Strongyloidea</taxon>
        <taxon>Strongylidae</taxon>
        <taxon>Cylicostephanus</taxon>
    </lineage>
</organism>
<dbReference type="AlphaFoldDB" id="A0A3P7QR22"/>
<accession>A0A3P7QR22</accession>
<evidence type="ECO:0000256" key="1">
    <source>
        <dbReference type="ARBA" id="ARBA00004123"/>
    </source>
</evidence>
<feature type="domain" description="Chromodomain-helicase-DNA-binding protein 1-like C-terminal" evidence="4">
    <location>
        <begin position="3"/>
        <end position="86"/>
    </location>
</feature>
<dbReference type="Proteomes" id="UP000271889">
    <property type="component" value="Unassembled WGS sequence"/>
</dbReference>
<evidence type="ECO:0000256" key="2">
    <source>
        <dbReference type="ARBA" id="ARBA00023242"/>
    </source>
</evidence>
<feature type="compositionally biased region" description="Basic residues" evidence="3">
    <location>
        <begin position="117"/>
        <end position="138"/>
    </location>
</feature>
<dbReference type="GO" id="GO:0005634">
    <property type="term" value="C:nucleus"/>
    <property type="evidence" value="ECO:0007669"/>
    <property type="project" value="UniProtKB-SubCell"/>
</dbReference>
<evidence type="ECO:0000256" key="3">
    <source>
        <dbReference type="SAM" id="MobiDB-lite"/>
    </source>
</evidence>